<dbReference type="OrthoDB" id="8720437at2"/>
<evidence type="ECO:0000313" key="1">
    <source>
        <dbReference type="EMBL" id="RJF97372.1"/>
    </source>
</evidence>
<dbReference type="RefSeq" id="WP_119767323.1">
    <property type="nucleotide sequence ID" value="NZ_QYUO01000001.1"/>
</dbReference>
<dbReference type="Proteomes" id="UP000265955">
    <property type="component" value="Unassembled WGS sequence"/>
</dbReference>
<proteinExistence type="predicted"/>
<reference evidence="2" key="1">
    <citation type="submission" date="2018-09" db="EMBL/GenBank/DDBJ databases">
        <authorList>
            <person name="Zhu H."/>
        </authorList>
    </citation>
    <scope>NUCLEOTIDE SEQUENCE [LARGE SCALE GENOMIC DNA]</scope>
    <source>
        <strain evidence="2">K1R23-30</strain>
    </source>
</reference>
<sequence length="72" mass="7998">MSNKPSRTLTFKCKKCTKPVTVFLQKVSACSHIQPYQGICTCGEVMRHATGQKDAVEAFLASPDGSWTHHHH</sequence>
<dbReference type="EMBL" id="QYUO01000001">
    <property type="protein sequence ID" value="RJF97372.1"/>
    <property type="molecule type" value="Genomic_DNA"/>
</dbReference>
<name>A0A3A3FMG1_9BURK</name>
<accession>A0A3A3FMG1</accession>
<dbReference type="AlphaFoldDB" id="A0A3A3FMG1"/>
<organism evidence="1 2">
    <name type="scientific">Noviherbaspirillum saxi</name>
    <dbReference type="NCBI Taxonomy" id="2320863"/>
    <lineage>
        <taxon>Bacteria</taxon>
        <taxon>Pseudomonadati</taxon>
        <taxon>Pseudomonadota</taxon>
        <taxon>Betaproteobacteria</taxon>
        <taxon>Burkholderiales</taxon>
        <taxon>Oxalobacteraceae</taxon>
        <taxon>Noviherbaspirillum</taxon>
    </lineage>
</organism>
<comment type="caution">
    <text evidence="1">The sequence shown here is derived from an EMBL/GenBank/DDBJ whole genome shotgun (WGS) entry which is preliminary data.</text>
</comment>
<gene>
    <name evidence="1" type="ORF">D3871_01615</name>
</gene>
<evidence type="ECO:0000313" key="2">
    <source>
        <dbReference type="Proteomes" id="UP000265955"/>
    </source>
</evidence>
<keyword evidence="2" id="KW-1185">Reference proteome</keyword>
<protein>
    <submittedName>
        <fullName evidence="1">Uncharacterized protein</fullName>
    </submittedName>
</protein>